<evidence type="ECO:0000256" key="1">
    <source>
        <dbReference type="SAM" id="MobiDB-lite"/>
    </source>
</evidence>
<sequence length="88" mass="9652">MAPEVPPRSSGASGLPPAESTRTDPNRQVRGVERRELTEFVSVEYEKGQSIRDIASTIGRSYGFVHRLLAESGTELRTRGGARKGPRK</sequence>
<dbReference type="EMBL" id="BSDT01000001">
    <property type="protein sequence ID" value="GLI44336.1"/>
    <property type="molecule type" value="Genomic_DNA"/>
</dbReference>
<dbReference type="Pfam" id="PF19575">
    <property type="entry name" value="HTH_58"/>
    <property type="match status" value="1"/>
</dbReference>
<reference evidence="3" key="1">
    <citation type="submission" date="2022-12" db="EMBL/GenBank/DDBJ databases">
        <title>Reference genome sequencing for broad-spectrum identification of bacterial and archaeal isolates by mass spectrometry.</title>
        <authorList>
            <person name="Sekiguchi Y."/>
            <person name="Tourlousse D.M."/>
        </authorList>
    </citation>
    <scope>NUCLEOTIDE SEQUENCE</scope>
    <source>
        <strain evidence="3">LLR39Z86</strain>
    </source>
</reference>
<accession>A0A9W6GCE5</accession>
<dbReference type="Proteomes" id="UP001144313">
    <property type="component" value="Unassembled WGS sequence"/>
</dbReference>
<comment type="caution">
    <text evidence="3">The sequence shown here is derived from an EMBL/GenBank/DDBJ whole genome shotgun (WGS) entry which is preliminary data.</text>
</comment>
<proteinExistence type="predicted"/>
<evidence type="ECO:0000259" key="2">
    <source>
        <dbReference type="Pfam" id="PF19575"/>
    </source>
</evidence>
<protein>
    <recommendedName>
        <fullName evidence="2">Helix-turn-helix domain-containing protein</fullName>
    </recommendedName>
</protein>
<feature type="compositionally biased region" description="Basic and acidic residues" evidence="1">
    <location>
        <begin position="21"/>
        <end position="33"/>
    </location>
</feature>
<dbReference type="AlphaFoldDB" id="A0A9W6GCE5"/>
<dbReference type="InterPro" id="IPR045745">
    <property type="entry name" value="HTH_58_Actinobacteria-type"/>
</dbReference>
<feature type="region of interest" description="Disordered" evidence="1">
    <location>
        <begin position="1"/>
        <end position="33"/>
    </location>
</feature>
<dbReference type="RefSeq" id="WP_270115952.1">
    <property type="nucleotide sequence ID" value="NZ_BAAAOL010000007.1"/>
</dbReference>
<organism evidence="3 4">
    <name type="scientific">Glycomyces algeriensis</name>
    <dbReference type="NCBI Taxonomy" id="256037"/>
    <lineage>
        <taxon>Bacteria</taxon>
        <taxon>Bacillati</taxon>
        <taxon>Actinomycetota</taxon>
        <taxon>Actinomycetes</taxon>
        <taxon>Glycomycetales</taxon>
        <taxon>Glycomycetaceae</taxon>
        <taxon>Glycomyces</taxon>
    </lineage>
</organism>
<name>A0A9W6GCE5_9ACTN</name>
<gene>
    <name evidence="3" type="ORF">GALLR39Z86_41860</name>
</gene>
<keyword evidence="4" id="KW-1185">Reference proteome</keyword>
<feature type="domain" description="Helix-turn-helix" evidence="2">
    <location>
        <begin position="28"/>
        <end position="84"/>
    </location>
</feature>
<evidence type="ECO:0000313" key="4">
    <source>
        <dbReference type="Proteomes" id="UP001144313"/>
    </source>
</evidence>
<evidence type="ECO:0000313" key="3">
    <source>
        <dbReference type="EMBL" id="GLI44336.1"/>
    </source>
</evidence>